<dbReference type="InterPro" id="IPR007052">
    <property type="entry name" value="CS_dom"/>
</dbReference>
<evidence type="ECO:0000256" key="4">
    <source>
        <dbReference type="PROSITE-ProRule" id="PRU00134"/>
    </source>
</evidence>
<dbReference type="EMBL" id="JALJOU010000034">
    <property type="protein sequence ID" value="KAK9834005.1"/>
    <property type="molecule type" value="Genomic_DNA"/>
</dbReference>
<evidence type="ECO:0000259" key="5">
    <source>
        <dbReference type="PROSITE" id="PS50865"/>
    </source>
</evidence>
<sequence>MAAMHEEEIENPLECSNCGATEGLLTCTRCRSAWFCSVKCQRAHWPFHKDNCQRNEFADMAEVAEPKFAAWMRRHGKLATLKDDEVDRLERASAASTGRTRGEARQQSQRQRAWLHIEVPAGLGLDCDRYKWSQNQSHVEVVVQLTPSTLRVRLGDVVAMAGALWSQIKCEESTWLIQDGLLQLYMLKRNRRGAYTDGATNADTFWPAQSLI</sequence>
<evidence type="ECO:0000313" key="6">
    <source>
        <dbReference type="EMBL" id="KAK9834005.1"/>
    </source>
</evidence>
<evidence type="ECO:0000256" key="1">
    <source>
        <dbReference type="ARBA" id="ARBA00022723"/>
    </source>
</evidence>
<dbReference type="InterPro" id="IPR024119">
    <property type="entry name" value="TF_DEAF-1"/>
</dbReference>
<gene>
    <name evidence="6" type="ORF">WJX81_002377</name>
</gene>
<dbReference type="GO" id="GO:0008270">
    <property type="term" value="F:zinc ion binding"/>
    <property type="evidence" value="ECO:0007669"/>
    <property type="project" value="UniProtKB-KW"/>
</dbReference>
<evidence type="ECO:0000256" key="3">
    <source>
        <dbReference type="ARBA" id="ARBA00022833"/>
    </source>
</evidence>
<protein>
    <recommendedName>
        <fullName evidence="5">MYND-type domain-containing protein</fullName>
    </recommendedName>
</protein>
<feature type="domain" description="MYND-type" evidence="5">
    <location>
        <begin position="15"/>
        <end position="52"/>
    </location>
</feature>
<dbReference type="Pfam" id="PF01753">
    <property type="entry name" value="zf-MYND"/>
    <property type="match status" value="1"/>
</dbReference>
<proteinExistence type="predicted"/>
<keyword evidence="2 4" id="KW-0863">Zinc-finger</keyword>
<dbReference type="PANTHER" id="PTHR10237:SF14">
    <property type="entry name" value="MYND-TYPE DOMAIN-CONTAINING PROTEIN"/>
    <property type="match status" value="1"/>
</dbReference>
<dbReference type="GO" id="GO:0000981">
    <property type="term" value="F:DNA-binding transcription factor activity, RNA polymerase II-specific"/>
    <property type="evidence" value="ECO:0007669"/>
    <property type="project" value="TreeGrafter"/>
</dbReference>
<dbReference type="AlphaFoldDB" id="A0AAW1RKL2"/>
<dbReference type="Gene3D" id="6.10.140.2220">
    <property type="match status" value="1"/>
</dbReference>
<dbReference type="PANTHER" id="PTHR10237">
    <property type="entry name" value="DEFORMED EPIDERMAL AUTOREGULATORY FACTOR 1 HOMOLOG SUPPRESSIN"/>
    <property type="match status" value="1"/>
</dbReference>
<dbReference type="Proteomes" id="UP001445335">
    <property type="component" value="Unassembled WGS sequence"/>
</dbReference>
<accession>A0AAW1RKL2</accession>
<reference evidence="6 7" key="1">
    <citation type="journal article" date="2024" name="Nat. Commun.">
        <title>Phylogenomics reveals the evolutionary origins of lichenization in chlorophyte algae.</title>
        <authorList>
            <person name="Puginier C."/>
            <person name="Libourel C."/>
            <person name="Otte J."/>
            <person name="Skaloud P."/>
            <person name="Haon M."/>
            <person name="Grisel S."/>
            <person name="Petersen M."/>
            <person name="Berrin J.G."/>
            <person name="Delaux P.M."/>
            <person name="Dal Grande F."/>
            <person name="Keller J."/>
        </authorList>
    </citation>
    <scope>NUCLEOTIDE SEQUENCE [LARGE SCALE GENOMIC DNA]</scope>
    <source>
        <strain evidence="6 7">SAG 245.80</strain>
    </source>
</reference>
<organism evidence="6 7">
    <name type="scientific">Elliptochloris bilobata</name>
    <dbReference type="NCBI Taxonomy" id="381761"/>
    <lineage>
        <taxon>Eukaryota</taxon>
        <taxon>Viridiplantae</taxon>
        <taxon>Chlorophyta</taxon>
        <taxon>core chlorophytes</taxon>
        <taxon>Trebouxiophyceae</taxon>
        <taxon>Trebouxiophyceae incertae sedis</taxon>
        <taxon>Elliptochloris clade</taxon>
        <taxon>Elliptochloris</taxon>
    </lineage>
</organism>
<dbReference type="GO" id="GO:0005634">
    <property type="term" value="C:nucleus"/>
    <property type="evidence" value="ECO:0007669"/>
    <property type="project" value="TreeGrafter"/>
</dbReference>
<dbReference type="InterPro" id="IPR008978">
    <property type="entry name" value="HSP20-like_chaperone"/>
</dbReference>
<name>A0AAW1RKL2_9CHLO</name>
<dbReference type="CDD" id="cd06467">
    <property type="entry name" value="p23_NUDC_like"/>
    <property type="match status" value="1"/>
</dbReference>
<evidence type="ECO:0000256" key="2">
    <source>
        <dbReference type="ARBA" id="ARBA00022771"/>
    </source>
</evidence>
<dbReference type="Pfam" id="PF04969">
    <property type="entry name" value="CS"/>
    <property type="match status" value="1"/>
</dbReference>
<keyword evidence="3" id="KW-0862">Zinc</keyword>
<dbReference type="InterPro" id="IPR002893">
    <property type="entry name" value="Znf_MYND"/>
</dbReference>
<dbReference type="SUPFAM" id="SSF144232">
    <property type="entry name" value="HIT/MYND zinc finger-like"/>
    <property type="match status" value="1"/>
</dbReference>
<keyword evidence="7" id="KW-1185">Reference proteome</keyword>
<keyword evidence="1" id="KW-0479">Metal-binding</keyword>
<comment type="caution">
    <text evidence="6">The sequence shown here is derived from an EMBL/GenBank/DDBJ whole genome shotgun (WGS) entry which is preliminary data.</text>
</comment>
<evidence type="ECO:0000313" key="7">
    <source>
        <dbReference type="Proteomes" id="UP001445335"/>
    </source>
</evidence>
<dbReference type="PROSITE" id="PS01360">
    <property type="entry name" value="ZF_MYND_1"/>
    <property type="match status" value="1"/>
</dbReference>
<dbReference type="PROSITE" id="PS50865">
    <property type="entry name" value="ZF_MYND_2"/>
    <property type="match status" value="1"/>
</dbReference>
<dbReference type="SUPFAM" id="SSF49764">
    <property type="entry name" value="HSP20-like chaperones"/>
    <property type="match status" value="1"/>
</dbReference>
<dbReference type="Gene3D" id="2.60.40.790">
    <property type="match status" value="1"/>
</dbReference>